<keyword evidence="5" id="KW-0596">Phosphopantetheine</keyword>
<dbReference type="SUPFAM" id="SSF47336">
    <property type="entry name" value="ACP-like"/>
    <property type="match status" value="2"/>
</dbReference>
<comment type="pathway">
    <text evidence="2">Siderophore biosynthesis; mycobactin biosynthesis.</text>
</comment>
<feature type="region of interest" description="Disordered" evidence="9">
    <location>
        <begin position="1172"/>
        <end position="1193"/>
    </location>
</feature>
<dbReference type="InterPro" id="IPR045851">
    <property type="entry name" value="AMP-bd_C_sf"/>
</dbReference>
<feature type="domain" description="Carrier" evidence="10">
    <location>
        <begin position="1194"/>
        <end position="1269"/>
    </location>
</feature>
<dbReference type="GO" id="GO:0000036">
    <property type="term" value="F:acyl carrier activity"/>
    <property type="evidence" value="ECO:0007669"/>
    <property type="project" value="TreeGrafter"/>
</dbReference>
<feature type="domain" description="Carrier" evidence="10">
    <location>
        <begin position="13"/>
        <end position="87"/>
    </location>
</feature>
<evidence type="ECO:0000256" key="8">
    <source>
        <dbReference type="ARBA" id="ARBA00033440"/>
    </source>
</evidence>
<keyword evidence="6" id="KW-0597">Phosphoprotein</keyword>
<evidence type="ECO:0000256" key="3">
    <source>
        <dbReference type="ARBA" id="ARBA00007380"/>
    </source>
</evidence>
<dbReference type="GO" id="GO:0005737">
    <property type="term" value="C:cytoplasm"/>
    <property type="evidence" value="ECO:0007669"/>
    <property type="project" value="TreeGrafter"/>
</dbReference>
<feature type="region of interest" description="Disordered" evidence="9">
    <location>
        <begin position="1276"/>
        <end position="1300"/>
    </location>
</feature>
<gene>
    <name evidence="11" type="ORF">LR394_23770</name>
</gene>
<dbReference type="Gene3D" id="3.30.559.30">
    <property type="entry name" value="Nonribosomal peptide synthetase, condensation domain"/>
    <property type="match status" value="1"/>
</dbReference>
<keyword evidence="12" id="KW-1185">Reference proteome</keyword>
<dbReference type="EMBL" id="JAJOMB010000014">
    <property type="protein sequence ID" value="MCD5313930.1"/>
    <property type="molecule type" value="Genomic_DNA"/>
</dbReference>
<dbReference type="InterPro" id="IPR000873">
    <property type="entry name" value="AMP-dep_synth/lig_dom"/>
</dbReference>
<dbReference type="InterPro" id="IPR010071">
    <property type="entry name" value="AA_adenyl_dom"/>
</dbReference>
<dbReference type="GO" id="GO:0016874">
    <property type="term" value="F:ligase activity"/>
    <property type="evidence" value="ECO:0007669"/>
    <property type="project" value="UniProtKB-KW"/>
</dbReference>
<dbReference type="SUPFAM" id="SSF56801">
    <property type="entry name" value="Acetyl-CoA synthetase-like"/>
    <property type="match status" value="1"/>
</dbReference>
<comment type="cofactor">
    <cofactor evidence="1">
        <name>pantetheine 4'-phosphate</name>
        <dbReference type="ChEBI" id="CHEBI:47942"/>
    </cofactor>
</comment>
<dbReference type="SUPFAM" id="SSF52777">
    <property type="entry name" value="CoA-dependent acyltransferases"/>
    <property type="match status" value="2"/>
</dbReference>
<evidence type="ECO:0000256" key="6">
    <source>
        <dbReference type="ARBA" id="ARBA00022553"/>
    </source>
</evidence>
<feature type="compositionally biased region" description="Polar residues" evidence="9">
    <location>
        <begin position="1178"/>
        <end position="1190"/>
    </location>
</feature>
<dbReference type="GO" id="GO:0031177">
    <property type="term" value="F:phosphopantetheine binding"/>
    <property type="evidence" value="ECO:0007669"/>
    <property type="project" value="InterPro"/>
</dbReference>
<evidence type="ECO:0000256" key="2">
    <source>
        <dbReference type="ARBA" id="ARBA00005102"/>
    </source>
</evidence>
<dbReference type="Pfam" id="PF00501">
    <property type="entry name" value="AMP-binding"/>
    <property type="match status" value="1"/>
</dbReference>
<dbReference type="Gene3D" id="3.30.559.10">
    <property type="entry name" value="Chloramphenicol acetyltransferase-like domain"/>
    <property type="match status" value="1"/>
</dbReference>
<evidence type="ECO:0000256" key="9">
    <source>
        <dbReference type="SAM" id="MobiDB-lite"/>
    </source>
</evidence>
<dbReference type="InterPro" id="IPR009081">
    <property type="entry name" value="PP-bd_ACP"/>
</dbReference>
<dbReference type="PROSITE" id="PS50075">
    <property type="entry name" value="CARRIER"/>
    <property type="match status" value="2"/>
</dbReference>
<dbReference type="CDD" id="cd19535">
    <property type="entry name" value="Cyc_NRPS"/>
    <property type="match status" value="1"/>
</dbReference>
<dbReference type="SMART" id="SM00823">
    <property type="entry name" value="PKS_PP"/>
    <property type="match status" value="2"/>
</dbReference>
<dbReference type="PANTHER" id="PTHR45527:SF10">
    <property type="entry name" value="PYOCHELIN SYNTHASE PCHF"/>
    <property type="match status" value="1"/>
</dbReference>
<dbReference type="PANTHER" id="PTHR45527">
    <property type="entry name" value="NONRIBOSOMAL PEPTIDE SYNTHETASE"/>
    <property type="match status" value="1"/>
</dbReference>
<dbReference type="Pfam" id="PF00550">
    <property type="entry name" value="PP-binding"/>
    <property type="match status" value="2"/>
</dbReference>
<evidence type="ECO:0000256" key="1">
    <source>
        <dbReference type="ARBA" id="ARBA00001957"/>
    </source>
</evidence>
<dbReference type="Gene3D" id="3.40.50.12780">
    <property type="entry name" value="N-terminal domain of ligase-like"/>
    <property type="match status" value="1"/>
</dbReference>
<dbReference type="NCBIfam" id="TIGR01733">
    <property type="entry name" value="AA-adenyl-dom"/>
    <property type="match status" value="1"/>
</dbReference>
<keyword evidence="7" id="KW-0436">Ligase</keyword>
<dbReference type="Gene3D" id="3.30.300.30">
    <property type="match status" value="1"/>
</dbReference>
<dbReference type="FunFam" id="3.30.559.10:FF:000023">
    <property type="entry name" value="Non-ribosomal peptide synthetase"/>
    <property type="match status" value="1"/>
</dbReference>
<evidence type="ECO:0000259" key="10">
    <source>
        <dbReference type="PROSITE" id="PS50075"/>
    </source>
</evidence>
<feature type="compositionally biased region" description="Pro residues" evidence="9">
    <location>
        <begin position="1278"/>
        <end position="1287"/>
    </location>
</feature>
<dbReference type="GO" id="GO:0044550">
    <property type="term" value="P:secondary metabolite biosynthetic process"/>
    <property type="evidence" value="ECO:0007669"/>
    <property type="project" value="TreeGrafter"/>
</dbReference>
<dbReference type="Gene3D" id="1.10.1200.10">
    <property type="entry name" value="ACP-like"/>
    <property type="match status" value="2"/>
</dbReference>
<dbReference type="InterPro" id="IPR020806">
    <property type="entry name" value="PKS_PP-bd"/>
</dbReference>
<evidence type="ECO:0000313" key="11">
    <source>
        <dbReference type="EMBL" id="MCD5313930.1"/>
    </source>
</evidence>
<protein>
    <recommendedName>
        <fullName evidence="4">Phenyloxazoline synthase MbtB</fullName>
    </recommendedName>
    <alternativeName>
        <fullName evidence="8">Mycobactin synthetase protein B</fullName>
    </alternativeName>
</protein>
<proteinExistence type="inferred from homology"/>
<evidence type="ECO:0000256" key="7">
    <source>
        <dbReference type="ARBA" id="ARBA00022598"/>
    </source>
</evidence>
<evidence type="ECO:0000256" key="5">
    <source>
        <dbReference type="ARBA" id="ARBA00022450"/>
    </source>
</evidence>
<comment type="similarity">
    <text evidence="3">Belongs to the ATP-dependent AMP-binding enzyme family. MbtB subfamily.</text>
</comment>
<name>A0A9X1SWE9_9ACTN</name>
<accession>A0A9X1SWE9</accession>
<sequence length="1308" mass="139755">MSTPDPQPGRDHIVPVSEVLECLSDVLGADPDELDADASLTSLGLESFAAVRLRRRLRADLDLDLPLTAFLGAATARTLAAGVVLDEEAGAVALPSDALEKVPAVDLVGDPDDESFPLTPIQAAYLVGRDPAFPLGGVGTFYYHEFDREPAGDPREDVESLSQAWNQLMHRHPMLRMTVGPDARQRILPDVPGYRIATEDLRHHDDATAARRLADLRHECSHQLRPVDAWPMFDIRAALLPDGRTRIFLGVDVLALDLHSWLLLMREWGALSADPEAQLPVLTDTFADLQARRRADVQAQQRRSADAAWWSGRMAELPSGPALPWTRPIAEMGVPRVTRHTGRLSAAAWKQLRAEAGRRGLSPTGLLLAAYALVLRRWGAAEPFCLNTTLFDRPVDEDEPTGSGSVVGDFTTTVLVEVGAIGWSDFVSFATALNQRFWTDLDHRAVSAVEVLPRNHDAESGLPVPRHPVVFTSGVGLSDAPATDWLGTQVFGVSQSPQVLIDHIVTDAGGALEVCWDVCDGALPDGFAEGMRDAHTQLLRQLATDESAWSDPQLSVDPTFLPQSPVPADAFDDSGPLLDDPFRAAAQRRPDAPALLGASGPVTAGVLARRSTATGRALAALGLGPGDLVGVSAQKGSPLVTALLGVSASGAGYVPVEPEWPAARVESVCARADLRHALVGPGADPGQWPESVTVHQLDENGVLVPPEGDPGDEAVLRAAEPADLAYAIFTSGSTGTPKGVAIEHQAARTTLDDLDERFPLRPDDRVLALSAASFDLSVWDIYALLGRGGALVLPEPAHTRDPEHWLELMGRHRVTVWNTAPALMEMLVEYAELETETARKALSTLRLVFLSGDWVPVTLPDRIRALAPQALVVSLGGATEASIWSICYPIGDVDPAWPSIPYGRALRGQRIDVLDEDGTPSPVGETGELHIGGDGLAREYLGDAEQTAHRFVEHPLLGRVYRTGDLGKWRPDGTLQFLGRADRQVKIRGHRIELGEIEATLDRLAGVRQAVARSVTGPDGRPRLVCHLVPEPGAAPSDADLVAALRAHLPEYMVPSRFVHESALPITANGKVDPNALPNPYLREPKPASVPDTGPLTPWSLETAWSEATGRGLKLQLTVQPGELGPAEALAAASDWARRIQNQLEQARVPHEARLGSSGLVEVLLGAPAETTPPVEASTGQAPTLVSPPSATRAPDPAVQAAIEAVFAELLEIPLIDPDTPFFALGATSLTLVLAHRRLRGEIDASLSVVDLFAHPTVRGLSGCITAHLNAPEVPDLPVAPPLPPEPATGDPAAERRAARARALEVAG</sequence>
<dbReference type="Proteomes" id="UP001138997">
    <property type="component" value="Unassembled WGS sequence"/>
</dbReference>
<dbReference type="InterPro" id="IPR001242">
    <property type="entry name" value="Condensation_dom"/>
</dbReference>
<dbReference type="InterPro" id="IPR057737">
    <property type="entry name" value="Condensation_MtbB-like"/>
</dbReference>
<dbReference type="InterPro" id="IPR042099">
    <property type="entry name" value="ANL_N_sf"/>
</dbReference>
<evidence type="ECO:0000313" key="12">
    <source>
        <dbReference type="Proteomes" id="UP001138997"/>
    </source>
</evidence>
<dbReference type="Pfam" id="PF13193">
    <property type="entry name" value="AMP-binding_C"/>
    <property type="match status" value="1"/>
</dbReference>
<dbReference type="GO" id="GO:0043041">
    <property type="term" value="P:amino acid activation for nonribosomal peptide biosynthetic process"/>
    <property type="evidence" value="ECO:0007669"/>
    <property type="project" value="TreeGrafter"/>
</dbReference>
<dbReference type="InterPro" id="IPR025110">
    <property type="entry name" value="AMP-bd_C"/>
</dbReference>
<organism evidence="11 12">
    <name type="scientific">Kineosporia babensis</name>
    <dbReference type="NCBI Taxonomy" id="499548"/>
    <lineage>
        <taxon>Bacteria</taxon>
        <taxon>Bacillati</taxon>
        <taxon>Actinomycetota</taxon>
        <taxon>Actinomycetes</taxon>
        <taxon>Kineosporiales</taxon>
        <taxon>Kineosporiaceae</taxon>
        <taxon>Kineosporia</taxon>
    </lineage>
</organism>
<evidence type="ECO:0000256" key="4">
    <source>
        <dbReference type="ARBA" id="ARBA00016743"/>
    </source>
</evidence>
<reference evidence="11" key="1">
    <citation type="submission" date="2021-11" db="EMBL/GenBank/DDBJ databases">
        <title>Streptomyces corallinus and Kineosporia corallina sp. nov., two new coral-derived marine actinobacteria.</title>
        <authorList>
            <person name="Buangrab K."/>
            <person name="Sutthacheep M."/>
            <person name="Yeemin T."/>
            <person name="Harunari E."/>
            <person name="Igarashi Y."/>
            <person name="Sripreechasak P."/>
            <person name="Kanchanasin P."/>
            <person name="Tanasupawat S."/>
            <person name="Phongsopitanun W."/>
        </authorList>
    </citation>
    <scope>NUCLEOTIDE SEQUENCE</scope>
    <source>
        <strain evidence="11">JCM 31032</strain>
    </source>
</reference>
<dbReference type="InterPro" id="IPR023213">
    <property type="entry name" value="CAT-like_dom_sf"/>
</dbReference>
<dbReference type="Pfam" id="PF00668">
    <property type="entry name" value="Condensation"/>
    <property type="match status" value="1"/>
</dbReference>
<dbReference type="InterPro" id="IPR036736">
    <property type="entry name" value="ACP-like_sf"/>
</dbReference>
<comment type="caution">
    <text evidence="11">The sequence shown here is derived from an EMBL/GenBank/DDBJ whole genome shotgun (WGS) entry which is preliminary data.</text>
</comment>
<dbReference type="RefSeq" id="WP_231445966.1">
    <property type="nucleotide sequence ID" value="NZ_JAJOMB010000014.1"/>
</dbReference>